<evidence type="ECO:0000313" key="2">
    <source>
        <dbReference type="Proteomes" id="UP001153331"/>
    </source>
</evidence>
<accession>A0ACC2IH44</accession>
<gene>
    <name evidence="1" type="ORF">OPT61_g3635</name>
</gene>
<organism evidence="1 2">
    <name type="scientific">Boeremia exigua</name>
    <dbReference type="NCBI Taxonomy" id="749465"/>
    <lineage>
        <taxon>Eukaryota</taxon>
        <taxon>Fungi</taxon>
        <taxon>Dikarya</taxon>
        <taxon>Ascomycota</taxon>
        <taxon>Pezizomycotina</taxon>
        <taxon>Dothideomycetes</taxon>
        <taxon>Pleosporomycetidae</taxon>
        <taxon>Pleosporales</taxon>
        <taxon>Pleosporineae</taxon>
        <taxon>Didymellaceae</taxon>
        <taxon>Boeremia</taxon>
    </lineage>
</organism>
<evidence type="ECO:0000313" key="1">
    <source>
        <dbReference type="EMBL" id="KAJ8114500.1"/>
    </source>
</evidence>
<protein>
    <submittedName>
        <fullName evidence="1">Uncharacterized protein</fullName>
    </submittedName>
</protein>
<comment type="caution">
    <text evidence="1">The sequence shown here is derived from an EMBL/GenBank/DDBJ whole genome shotgun (WGS) entry which is preliminary data.</text>
</comment>
<dbReference type="EMBL" id="JAPHNI010000190">
    <property type="protein sequence ID" value="KAJ8114500.1"/>
    <property type="molecule type" value="Genomic_DNA"/>
</dbReference>
<keyword evidence="2" id="KW-1185">Reference proteome</keyword>
<sequence>MSVYTADKYDETLSQNFLTSHGNAETLTSNASMKPKQLSYPPLRHSATPLPLACDTLLSIPSLCGYLFLSSMSSTVEAILRRIYRPPLDVTIYPADVHKHYKPWGFTLYRTCYTPESDRQWELLIDKISTAVLSTLSRYKDRGADPDDTAIVSEHFKLDARSDPATLDGLTMDELSEIYCNAVGGSPMEMRTSLVPDHRIFLWADEEVLQNLDSPVLKVVQAAPAEDADPEEYYQWMTVEADGGLIEFWTMLEICDSGLFDLIWEEQPGALWTDSSKHDTVHLDVINTVPGTFVESIFTVGPMFANYFLSLPEPAHVRASRHNDLLVQFNHFSKILPTCRLAAMHSRRKIEFLVVAMFVLCAWFFFYFNDYYEAFVEDSVAEKPWQLETEATEEPKVFYTPAQSSTVAEPSPSLPDRIVVMAKLPTDDTSWVHTNLPDWQSAIYDIDTETPHNTSTLDPLTNSTLRTLRNKGMEANAYLAYILQNYNNLPSTIAFIHPHKDGYPIAWHTDNNEHSNVISLQTLKIEFVQSNGYANIRCINDPGCPHEVMPFRNPPEEHRTIEAAMPDTWQDLFNNTDVPLILATPCCAQFAVSRKQVQKRPLDAYKKYYTWLMETPLKDETSGRVFEYLWHILFGQDPVYCPAYQKCYCDVYGKC</sequence>
<name>A0ACC2IH44_9PLEO</name>
<proteinExistence type="predicted"/>
<dbReference type="Proteomes" id="UP001153331">
    <property type="component" value="Unassembled WGS sequence"/>
</dbReference>
<reference evidence="1" key="1">
    <citation type="submission" date="2022-11" db="EMBL/GenBank/DDBJ databases">
        <title>Genome Sequence of Boeremia exigua.</title>
        <authorList>
            <person name="Buettner E."/>
        </authorList>
    </citation>
    <scope>NUCLEOTIDE SEQUENCE</scope>
    <source>
        <strain evidence="1">CU02</strain>
    </source>
</reference>